<dbReference type="InterPro" id="IPR050458">
    <property type="entry name" value="LolB"/>
</dbReference>
<dbReference type="Pfam" id="PF05762">
    <property type="entry name" value="VWA_CoxE"/>
    <property type="match status" value="1"/>
</dbReference>
<reference evidence="1 2" key="1">
    <citation type="journal article" date="2016" name="Int. J. Syst. Evol. Microbiol.">
        <title>Descriptions of Anaerotaenia torta gen. nov., sp. nov. and Anaerocolumna cellulosilytica gen. nov., sp. nov. isolated from a methanogenic reactor of cattle waste.</title>
        <authorList>
            <person name="Uek A."/>
            <person name="Ohtaki Y."/>
            <person name="Kaku N."/>
            <person name="Ueki K."/>
        </authorList>
    </citation>
    <scope>NUCLEOTIDE SEQUENCE [LARGE SCALE GENOMIC DNA]</scope>
    <source>
        <strain evidence="1 2">SN021</strain>
    </source>
</reference>
<evidence type="ECO:0000313" key="2">
    <source>
        <dbReference type="Proteomes" id="UP000515561"/>
    </source>
</evidence>
<dbReference type="PANTHER" id="PTHR30634:SF16">
    <property type="entry name" value="OUTER-MEMBRANE LIPOPROTEIN LOLB"/>
    <property type="match status" value="1"/>
</dbReference>
<organism evidence="1 2">
    <name type="scientific">Anaerocolumna cellulosilytica</name>
    <dbReference type="NCBI Taxonomy" id="433286"/>
    <lineage>
        <taxon>Bacteria</taxon>
        <taxon>Bacillati</taxon>
        <taxon>Bacillota</taxon>
        <taxon>Clostridia</taxon>
        <taxon>Lachnospirales</taxon>
        <taxon>Lachnospiraceae</taxon>
        <taxon>Anaerocolumna</taxon>
    </lineage>
</organism>
<gene>
    <name evidence="1" type="ORF">acsn021_18440</name>
</gene>
<dbReference type="InterPro" id="IPR008912">
    <property type="entry name" value="Uncharacterised_CoxE"/>
</dbReference>
<dbReference type="PANTHER" id="PTHR30634">
    <property type="entry name" value="OUTER MEMBRANE LOLAB LIPOPROTEIN INSERTION APPARATUS"/>
    <property type="match status" value="1"/>
</dbReference>
<dbReference type="SUPFAM" id="SSF53300">
    <property type="entry name" value="vWA-like"/>
    <property type="match status" value="1"/>
</dbReference>
<dbReference type="InterPro" id="IPR036465">
    <property type="entry name" value="vWFA_dom_sf"/>
</dbReference>
<accession>A0A6S6R486</accession>
<name>A0A6S6R486_9FIRM</name>
<sequence length="377" mass="43022">MAIYMKEDIEKLNKWRLLLGKYAKERISFKENGLTYMNMEEVLDYLYSREYTEESGVRKEGGLGESNLTITDWLSKIRKLFPKETIEIMERHALENYGMSELLTDKEVLERLEPNKELLKTILQLKSMMKGEVLDTARRIVKKVAEDLISQLEQELKQTLLGKLDKTTSSHMPSIRNLDIRKTIFKNLKNYDIKEQQLFLSRVYFNSRVKRYNTWRIIIAVDESGSMLDSVIHSAVMASIFAKLPMLDTRLVIFDTNVVDLSGYVNDPLETLMRVQLGGGTNIAGALKYCEDLIENPHRTMVVLVSDLFEGGGYHNLYQVSMDIIETGAKLFVLTALDIEANPNYDRNAAARLASMGAMVAALTPEKLADWIGKVIG</sequence>
<protein>
    <submittedName>
        <fullName evidence="1">Uncharacterized protein</fullName>
    </submittedName>
</protein>
<dbReference type="EMBL" id="AP023367">
    <property type="protein sequence ID" value="BCJ94275.1"/>
    <property type="molecule type" value="Genomic_DNA"/>
</dbReference>
<dbReference type="Proteomes" id="UP000515561">
    <property type="component" value="Chromosome"/>
</dbReference>
<dbReference type="AlphaFoldDB" id="A0A6S6R486"/>
<dbReference type="Gene3D" id="3.40.50.410">
    <property type="entry name" value="von Willebrand factor, type A domain"/>
    <property type="match status" value="1"/>
</dbReference>
<keyword evidence="2" id="KW-1185">Reference proteome</keyword>
<proteinExistence type="predicted"/>
<evidence type="ECO:0000313" key="1">
    <source>
        <dbReference type="EMBL" id="BCJ94275.1"/>
    </source>
</evidence>
<dbReference type="RefSeq" id="WP_330601730.1">
    <property type="nucleotide sequence ID" value="NZ_AP023367.1"/>
</dbReference>
<dbReference type="KEGG" id="acel:acsn021_18440"/>